<reference evidence="2 3" key="1">
    <citation type="submission" date="2020-04" db="EMBL/GenBank/DDBJ databases">
        <authorList>
            <person name="Laetsch R D."/>
            <person name="Stevens L."/>
            <person name="Kumar S."/>
            <person name="Blaxter L. M."/>
        </authorList>
    </citation>
    <scope>NUCLEOTIDE SEQUENCE [LARGE SCALE GENOMIC DNA]</scope>
</reference>
<dbReference type="GO" id="GO:0042796">
    <property type="term" value="P:snRNA transcription by RNA polymerase III"/>
    <property type="evidence" value="ECO:0007669"/>
    <property type="project" value="TreeGrafter"/>
</dbReference>
<sequence length="461" mass="52483">MASQACPSTPYVGSGIKQDIHGLYNKFVDFGSLRIRDFGEVYRMNHFDKIYCSRISPAEYTEFAELLLQQAASYFRERDSVGEIRSLQQRIFGVYLTYALYSTQPTDLMVQVRVTLTQVKDLLVFQEELKEKKLFDAVACIQNLIKKNAFQISIFQSTYDPSVRKKELVEDKMSDYVAGTVVPFEDMRRTMDHDSFKELEFLHKTYVNVKNKFNLRGGGMSLVNSRNPLQECHRIFEKYKNGYEMKNGDYGPSGSLLNSESLGTTRSNARAKAYSAGFKHQRHRRYLDPNMEENFKQPTIADIAKELIDGNAQQVPDNHGDPCTTKRLARNSKRNPAPDAACENDNDDAIAMDTLMESQTALLERVKPDSDEEVGEEEAVSKKRTKVRAPKRKSNSTVRGAVSDEDLLAASQSPTKAKEKKNVPKLSNVWSAKLKRYNDIERAADKTLEKLQSKIKIEDTI</sequence>
<dbReference type="OrthoDB" id="20127at2759"/>
<dbReference type="AlphaFoldDB" id="A0A8S1FFZ6"/>
<feature type="compositionally biased region" description="Basic residues" evidence="1">
    <location>
        <begin position="382"/>
        <end position="394"/>
    </location>
</feature>
<dbReference type="GO" id="GO:0043565">
    <property type="term" value="F:sequence-specific DNA binding"/>
    <property type="evidence" value="ECO:0007669"/>
    <property type="project" value="TreeGrafter"/>
</dbReference>
<comment type="caution">
    <text evidence="2">The sequence shown here is derived from an EMBL/GenBank/DDBJ whole genome shotgun (WGS) entry which is preliminary data.</text>
</comment>
<gene>
    <name evidence="2" type="ORF">CBOVIS_LOCUS12454</name>
</gene>
<evidence type="ECO:0000313" key="3">
    <source>
        <dbReference type="Proteomes" id="UP000494206"/>
    </source>
</evidence>
<dbReference type="Proteomes" id="UP000494206">
    <property type="component" value="Unassembled WGS sequence"/>
</dbReference>
<dbReference type="EMBL" id="CADEPM010000012">
    <property type="protein sequence ID" value="CAB3411014.1"/>
    <property type="molecule type" value="Genomic_DNA"/>
</dbReference>
<dbReference type="GO" id="GO:0019185">
    <property type="term" value="C:snRNA-activating protein complex"/>
    <property type="evidence" value="ECO:0007669"/>
    <property type="project" value="TreeGrafter"/>
</dbReference>
<dbReference type="InterPro" id="IPR019188">
    <property type="entry name" value="SNAPC1"/>
</dbReference>
<evidence type="ECO:0000313" key="2">
    <source>
        <dbReference type="EMBL" id="CAB3411014.1"/>
    </source>
</evidence>
<dbReference type="PANTHER" id="PTHR15131:SF3">
    <property type="entry name" value="SNRNA-ACTIVATING PROTEIN COMPLEX SUBUNIT 1"/>
    <property type="match status" value="1"/>
</dbReference>
<dbReference type="Pfam" id="PF09808">
    <property type="entry name" value="SNAPC1"/>
    <property type="match status" value="1"/>
</dbReference>
<feature type="region of interest" description="Disordered" evidence="1">
    <location>
        <begin position="366"/>
        <end position="423"/>
    </location>
</feature>
<dbReference type="PANTHER" id="PTHR15131">
    <property type="entry name" value="SMALL NUCLEAR RNA ACTIVATING COMPLEX, POLYPEPTIDE 1"/>
    <property type="match status" value="1"/>
</dbReference>
<evidence type="ECO:0000256" key="1">
    <source>
        <dbReference type="SAM" id="MobiDB-lite"/>
    </source>
</evidence>
<name>A0A8S1FFZ6_9PELO</name>
<accession>A0A8S1FFZ6</accession>
<keyword evidence="3" id="KW-1185">Reference proteome</keyword>
<protein>
    <submittedName>
        <fullName evidence="2">Uncharacterized protein</fullName>
    </submittedName>
</protein>
<dbReference type="GO" id="GO:0042795">
    <property type="term" value="P:snRNA transcription by RNA polymerase II"/>
    <property type="evidence" value="ECO:0007669"/>
    <property type="project" value="TreeGrafter"/>
</dbReference>
<proteinExistence type="predicted"/>
<organism evidence="2 3">
    <name type="scientific">Caenorhabditis bovis</name>
    <dbReference type="NCBI Taxonomy" id="2654633"/>
    <lineage>
        <taxon>Eukaryota</taxon>
        <taxon>Metazoa</taxon>
        <taxon>Ecdysozoa</taxon>
        <taxon>Nematoda</taxon>
        <taxon>Chromadorea</taxon>
        <taxon>Rhabditida</taxon>
        <taxon>Rhabditina</taxon>
        <taxon>Rhabditomorpha</taxon>
        <taxon>Rhabditoidea</taxon>
        <taxon>Rhabditidae</taxon>
        <taxon>Peloderinae</taxon>
        <taxon>Caenorhabditis</taxon>
    </lineage>
</organism>